<dbReference type="CDD" id="cd02042">
    <property type="entry name" value="ParAB_family"/>
    <property type="match status" value="1"/>
</dbReference>
<dbReference type="InterPro" id="IPR027417">
    <property type="entry name" value="P-loop_NTPase"/>
</dbReference>
<gene>
    <name evidence="2" type="primary">soj_1</name>
    <name evidence="2" type="ORF">NCTC11535_00405</name>
</gene>
<feature type="domain" description="AAA" evidence="1">
    <location>
        <begin position="2"/>
        <end position="182"/>
    </location>
</feature>
<dbReference type="PANTHER" id="PTHR13696">
    <property type="entry name" value="P-LOOP CONTAINING NUCLEOSIDE TRIPHOSPHATE HYDROLASE"/>
    <property type="match status" value="1"/>
</dbReference>
<evidence type="ECO:0000313" key="3">
    <source>
        <dbReference type="Proteomes" id="UP000250006"/>
    </source>
</evidence>
<evidence type="ECO:0000313" key="2">
    <source>
        <dbReference type="EMBL" id="SPT52751.1"/>
    </source>
</evidence>
<dbReference type="PANTHER" id="PTHR13696:SF52">
    <property type="entry name" value="PARA FAMILY PROTEIN CT_582"/>
    <property type="match status" value="1"/>
</dbReference>
<dbReference type="InterPro" id="IPR050678">
    <property type="entry name" value="DNA_Partitioning_ATPase"/>
</dbReference>
<dbReference type="Pfam" id="PF13614">
    <property type="entry name" value="AAA_31"/>
    <property type="match status" value="1"/>
</dbReference>
<proteinExistence type="predicted"/>
<dbReference type="SUPFAM" id="SSF52540">
    <property type="entry name" value="P-loop containing nucleoside triphosphate hydrolases"/>
    <property type="match status" value="1"/>
</dbReference>
<protein>
    <submittedName>
        <fullName evidence="2">Sporulation initiation inhibitor protein soj</fullName>
    </submittedName>
</protein>
<sequence>MILAIANQKGGVGKTSTTVNLAATLVARGQTVLVVDADPQANATTILDAAPGPGEPTLADVLAAVASGAASTGAAAAAIRRAGPSWPGVDVLPAARSLASREADLAPGREHRLATALAGVTEHWGAVLVDCPPALGLLTLNALVVADKVLIVTEPRASSVDGVAEIAETIGNVRRYYNPHLDLAGILINRYRADRRDRAAWRSELLGTYGSLVLDHPLPEREVVATAATNRVPVPRAEARDYAAALDAVADVLTRKEN</sequence>
<reference evidence="2 3" key="1">
    <citation type="submission" date="2018-06" db="EMBL/GenBank/DDBJ databases">
        <authorList>
            <consortium name="Pathogen Informatics"/>
            <person name="Doyle S."/>
        </authorList>
    </citation>
    <scope>NUCLEOTIDE SEQUENCE [LARGE SCALE GENOMIC DNA]</scope>
    <source>
        <strain evidence="2 3">NCTC11535</strain>
    </source>
</reference>
<accession>A0ABY1VKY9</accession>
<dbReference type="EMBL" id="UAPQ01000001">
    <property type="protein sequence ID" value="SPT52751.1"/>
    <property type="molecule type" value="Genomic_DNA"/>
</dbReference>
<keyword evidence="3" id="KW-1185">Reference proteome</keyword>
<name>A0ABY1VKY9_9ACTO</name>
<organism evidence="2 3">
    <name type="scientific">Actinomyces bovis</name>
    <dbReference type="NCBI Taxonomy" id="1658"/>
    <lineage>
        <taxon>Bacteria</taxon>
        <taxon>Bacillati</taxon>
        <taxon>Actinomycetota</taxon>
        <taxon>Actinomycetes</taxon>
        <taxon>Actinomycetales</taxon>
        <taxon>Actinomycetaceae</taxon>
        <taxon>Actinomyces</taxon>
    </lineage>
</organism>
<comment type="caution">
    <text evidence="2">The sequence shown here is derived from an EMBL/GenBank/DDBJ whole genome shotgun (WGS) entry which is preliminary data.</text>
</comment>
<dbReference type="Gene3D" id="3.40.50.300">
    <property type="entry name" value="P-loop containing nucleotide triphosphate hydrolases"/>
    <property type="match status" value="1"/>
</dbReference>
<dbReference type="RefSeq" id="WP_111835714.1">
    <property type="nucleotide sequence ID" value="NZ_UAPQ01000001.1"/>
</dbReference>
<evidence type="ECO:0000259" key="1">
    <source>
        <dbReference type="Pfam" id="PF13614"/>
    </source>
</evidence>
<dbReference type="InterPro" id="IPR025669">
    <property type="entry name" value="AAA_dom"/>
</dbReference>
<dbReference type="Proteomes" id="UP000250006">
    <property type="component" value="Unassembled WGS sequence"/>
</dbReference>